<evidence type="ECO:0000313" key="4">
    <source>
        <dbReference type="Proteomes" id="UP000746690"/>
    </source>
</evidence>
<protein>
    <submittedName>
        <fullName evidence="3">DUF4440 domain-containing protein</fullName>
    </submittedName>
</protein>
<feature type="domain" description="DUF4440" evidence="2">
    <location>
        <begin position="40"/>
        <end position="148"/>
    </location>
</feature>
<keyword evidence="4" id="KW-1185">Reference proteome</keyword>
<dbReference type="Gene3D" id="3.10.450.50">
    <property type="match status" value="1"/>
</dbReference>
<evidence type="ECO:0000313" key="3">
    <source>
        <dbReference type="EMBL" id="NMH86292.1"/>
    </source>
</evidence>
<dbReference type="SUPFAM" id="SSF54427">
    <property type="entry name" value="NTF2-like"/>
    <property type="match status" value="1"/>
</dbReference>
<keyword evidence="1" id="KW-0732">Signal</keyword>
<dbReference type="Pfam" id="PF14534">
    <property type="entry name" value="DUF4440"/>
    <property type="match status" value="1"/>
</dbReference>
<feature type="chain" id="PRO_5047229750" evidence="1">
    <location>
        <begin position="25"/>
        <end position="161"/>
    </location>
</feature>
<dbReference type="Proteomes" id="UP000746690">
    <property type="component" value="Unassembled WGS sequence"/>
</dbReference>
<dbReference type="InterPro" id="IPR032710">
    <property type="entry name" value="NTF2-like_dom_sf"/>
</dbReference>
<accession>A0ABX1RRX0</accession>
<proteinExistence type="predicted"/>
<organism evidence="3 4">
    <name type="scientific">Flavivirga algicola</name>
    <dbReference type="NCBI Taxonomy" id="2729136"/>
    <lineage>
        <taxon>Bacteria</taxon>
        <taxon>Pseudomonadati</taxon>
        <taxon>Bacteroidota</taxon>
        <taxon>Flavobacteriia</taxon>
        <taxon>Flavobacteriales</taxon>
        <taxon>Flavobacteriaceae</taxon>
        <taxon>Flavivirga</taxon>
    </lineage>
</organism>
<evidence type="ECO:0000256" key="1">
    <source>
        <dbReference type="SAM" id="SignalP"/>
    </source>
</evidence>
<comment type="caution">
    <text evidence="3">The sequence shown here is derived from an EMBL/GenBank/DDBJ whole genome shotgun (WGS) entry which is preliminary data.</text>
</comment>
<dbReference type="EMBL" id="JABBHF010000001">
    <property type="protein sequence ID" value="NMH86292.1"/>
    <property type="molecule type" value="Genomic_DNA"/>
</dbReference>
<evidence type="ECO:0000259" key="2">
    <source>
        <dbReference type="Pfam" id="PF14534"/>
    </source>
</evidence>
<gene>
    <name evidence="3" type="ORF">HHX25_02130</name>
</gene>
<name>A0ABX1RRX0_9FLAO</name>
<dbReference type="InterPro" id="IPR027843">
    <property type="entry name" value="DUF4440"/>
</dbReference>
<feature type="signal peptide" evidence="1">
    <location>
        <begin position="1"/>
        <end position="24"/>
    </location>
</feature>
<reference evidence="3 4" key="1">
    <citation type="submission" date="2020-04" db="EMBL/GenBank/DDBJ databases">
        <title>A Flavivirga sp. nov.</title>
        <authorList>
            <person name="Sun X."/>
        </authorList>
    </citation>
    <scope>NUCLEOTIDE SEQUENCE [LARGE SCALE GENOMIC DNA]</scope>
    <source>
        <strain evidence="3 4">Y03</strain>
    </source>
</reference>
<sequence>MIYKTHLKLLMVTLFCMTSMITNAQIKKSKEMTPEQKNVLSTIEKMTEAFQKKDIDRVMSCYEPNAVVVFEPETPISDTNVLQEMFTGMSMVNPIFSYSGHEVFITGNIATHIAPWQMTAKAPDGTKIEQSGLSVAVLRKQKDGQWLMILDNPHGQFLMNK</sequence>